<name>E5AP66_MYCRK</name>
<dbReference type="KEGG" id="brh:RBRH_04014"/>
<dbReference type="Proteomes" id="UP000007437">
    <property type="component" value="Chromosome"/>
</dbReference>
<evidence type="ECO:0000313" key="2">
    <source>
        <dbReference type="Proteomes" id="UP000007437"/>
    </source>
</evidence>
<reference evidence="1 2" key="1">
    <citation type="journal article" date="2011" name="J. Bacteriol.">
        <title>Complete genome sequence of Burkholderia rhizoxinica, an endosymbiont of Rhizopus microsporus.</title>
        <authorList>
            <person name="Lackner G."/>
            <person name="Moebius N."/>
            <person name="Partida-Martinez L."/>
            <person name="Hertweck C."/>
        </authorList>
    </citation>
    <scope>NUCLEOTIDE SEQUENCE [LARGE SCALE GENOMIC DNA]</scope>
    <source>
        <strain evidence="2">DSM 19002 / CIP 109453 / HKI 454</strain>
    </source>
</reference>
<dbReference type="AlphaFoldDB" id="E5AP66"/>
<proteinExistence type="predicted"/>
<organism evidence="1 2">
    <name type="scientific">Mycetohabitans rhizoxinica (strain DSM 19002 / CIP 109453 / HKI 454)</name>
    <name type="common">Paraburkholderia rhizoxinica</name>
    <dbReference type="NCBI Taxonomy" id="882378"/>
    <lineage>
        <taxon>Bacteria</taxon>
        <taxon>Pseudomonadati</taxon>
        <taxon>Pseudomonadota</taxon>
        <taxon>Betaproteobacteria</taxon>
        <taxon>Burkholderiales</taxon>
        <taxon>Burkholderiaceae</taxon>
        <taxon>Mycetohabitans</taxon>
    </lineage>
</organism>
<accession>E5AP66</accession>
<gene>
    <name evidence="1" type="ordered locus">RBRH_04014</name>
</gene>
<sequence>MHGPHQGAQKSTSTGTFLDAAITSCSKVSSVVSIMFLAKKNWLSGYQMEGDLA</sequence>
<protein>
    <submittedName>
        <fullName evidence="1">Uncharacterized protein</fullName>
    </submittedName>
</protein>
<dbReference type="EMBL" id="FR687359">
    <property type="protein sequence ID" value="CBW74398.1"/>
    <property type="molecule type" value="Genomic_DNA"/>
</dbReference>
<evidence type="ECO:0000313" key="1">
    <source>
        <dbReference type="EMBL" id="CBW74398.1"/>
    </source>
</evidence>
<dbReference type="HOGENOM" id="CLU_3059458_0_0_4"/>